<dbReference type="EMBL" id="BGKI01000002">
    <property type="protein sequence ID" value="GBH33691.1"/>
    <property type="molecule type" value="Genomic_DNA"/>
</dbReference>
<evidence type="ECO:0000313" key="1">
    <source>
        <dbReference type="EMBL" id="GBH33691.1"/>
    </source>
</evidence>
<evidence type="ECO:0000313" key="2">
    <source>
        <dbReference type="Proteomes" id="UP000245829"/>
    </source>
</evidence>
<accession>A0A2S2KQ91</accession>
<sequence length="178" mass="21081">MMTEGLKTTLRYYGISPWEIEVLYGFLNSHFTVIQDEIEQDDSDFVSSLDVEIPLAFNEEFFQWFDFKRWEKVKAVFKEMKRRRGTNNALKVKINFSGNPKIVFSVDVEDKQWFDNAIEKIDFVLELLPHHLDPQKLPSEISEINYKFDSDSIRWRLNSASSKSKKYSFTGNSWKEIT</sequence>
<comment type="caution">
    <text evidence="1">The sequence shown here is derived from an EMBL/GenBank/DDBJ whole genome shotgun (WGS) entry which is preliminary data.</text>
</comment>
<keyword evidence="2" id="KW-1185">Reference proteome</keyword>
<proteinExistence type="predicted"/>
<gene>
    <name evidence="1" type="ORF">NZNM25_04820</name>
</gene>
<protein>
    <submittedName>
        <fullName evidence="1">Uncharacterized protein</fullName>
    </submittedName>
</protein>
<organism evidence="1 2">
    <name type="scientific">Nitrosopumilus zosterae</name>
    <dbReference type="NCBI Taxonomy" id="718286"/>
    <lineage>
        <taxon>Archaea</taxon>
        <taxon>Nitrososphaerota</taxon>
        <taxon>Nitrososphaeria</taxon>
        <taxon>Nitrosopumilales</taxon>
        <taxon>Nitrosopumilaceae</taxon>
        <taxon>Nitrosopumilus</taxon>
    </lineage>
</organism>
<name>A0A2S2KQ91_9ARCH</name>
<dbReference type="AlphaFoldDB" id="A0A2S2KQ91"/>
<dbReference type="Proteomes" id="UP000245829">
    <property type="component" value="Unassembled WGS sequence"/>
</dbReference>
<reference evidence="1 2" key="1">
    <citation type="submission" date="2018-05" db="EMBL/GenBank/DDBJ databases">
        <title>genome sequencing of Nitrosopumilus sp. NM25.</title>
        <authorList>
            <person name="Mori K."/>
            <person name="Nakagawa T."/>
        </authorList>
    </citation>
    <scope>NUCLEOTIDE SEQUENCE [LARGE SCALE GENOMIC DNA]</scope>
    <source>
        <strain evidence="1 2">NM25</strain>
    </source>
</reference>